<proteinExistence type="inferred from homology"/>
<evidence type="ECO:0000259" key="4">
    <source>
        <dbReference type="PROSITE" id="PS52004"/>
    </source>
</evidence>
<dbReference type="GO" id="GO:0006633">
    <property type="term" value="P:fatty acid biosynthetic process"/>
    <property type="evidence" value="ECO:0007669"/>
    <property type="project" value="InterPro"/>
</dbReference>
<organism evidence="5 6">
    <name type="scientific">Hydromonas duriensis</name>
    <dbReference type="NCBI Taxonomy" id="1527608"/>
    <lineage>
        <taxon>Bacteria</taxon>
        <taxon>Pseudomonadati</taxon>
        <taxon>Pseudomonadota</taxon>
        <taxon>Betaproteobacteria</taxon>
        <taxon>Burkholderiales</taxon>
        <taxon>Burkholderiaceae</taxon>
        <taxon>Hydromonas</taxon>
    </lineage>
</organism>
<dbReference type="InterPro" id="IPR016039">
    <property type="entry name" value="Thiolase-like"/>
</dbReference>
<gene>
    <name evidence="5" type="ORF">DFR44_11717</name>
</gene>
<dbReference type="Proteomes" id="UP000294480">
    <property type="component" value="Unassembled WGS sequence"/>
</dbReference>
<keyword evidence="6" id="KW-1185">Reference proteome</keyword>
<evidence type="ECO:0000256" key="2">
    <source>
        <dbReference type="ARBA" id="ARBA00022679"/>
    </source>
</evidence>
<feature type="domain" description="Ketosynthase family 3 (KS3)" evidence="4">
    <location>
        <begin position="1"/>
        <end position="405"/>
    </location>
</feature>
<dbReference type="PANTHER" id="PTHR11712">
    <property type="entry name" value="POLYKETIDE SYNTHASE-RELATED"/>
    <property type="match status" value="1"/>
</dbReference>
<evidence type="ECO:0000256" key="1">
    <source>
        <dbReference type="ARBA" id="ARBA00008467"/>
    </source>
</evidence>
<dbReference type="Pfam" id="PF00109">
    <property type="entry name" value="ketoacyl-synt"/>
    <property type="match status" value="1"/>
</dbReference>
<dbReference type="PANTHER" id="PTHR11712:SF320">
    <property type="entry name" value="BETA-KETOACYL SYNTHASE"/>
    <property type="match status" value="1"/>
</dbReference>
<dbReference type="SMART" id="SM00825">
    <property type="entry name" value="PKS_KS"/>
    <property type="match status" value="1"/>
</dbReference>
<reference evidence="5 6" key="1">
    <citation type="submission" date="2019-03" db="EMBL/GenBank/DDBJ databases">
        <title>Genomic Encyclopedia of Type Strains, Phase IV (KMG-IV): sequencing the most valuable type-strain genomes for metagenomic binning, comparative biology and taxonomic classification.</title>
        <authorList>
            <person name="Goeker M."/>
        </authorList>
    </citation>
    <scope>NUCLEOTIDE SEQUENCE [LARGE SCALE GENOMIC DNA]</scope>
    <source>
        <strain evidence="5 6">DSM 102852</strain>
    </source>
</reference>
<dbReference type="InterPro" id="IPR014030">
    <property type="entry name" value="Ketoacyl_synth_N"/>
</dbReference>
<evidence type="ECO:0000313" key="6">
    <source>
        <dbReference type="Proteomes" id="UP000294480"/>
    </source>
</evidence>
<dbReference type="EMBL" id="SNZE01000017">
    <property type="protein sequence ID" value="TDR30738.1"/>
    <property type="molecule type" value="Genomic_DNA"/>
</dbReference>
<evidence type="ECO:0000256" key="3">
    <source>
        <dbReference type="RuleBase" id="RU003694"/>
    </source>
</evidence>
<dbReference type="InterPro" id="IPR014031">
    <property type="entry name" value="Ketoacyl_synth_C"/>
</dbReference>
<dbReference type="SUPFAM" id="SSF53901">
    <property type="entry name" value="Thiolase-like"/>
    <property type="match status" value="1"/>
</dbReference>
<dbReference type="NCBIfam" id="NF006618">
    <property type="entry name" value="PRK09185.1"/>
    <property type="match status" value="1"/>
</dbReference>
<sequence length="407" mass="44234">MEPCKVFIHAFDGVCALGEGREYLTSALLSEKKPSNDYVIDSFTPNKPIFLGRIFPEIQEETLPKNLPIQFLTKINALLYRNFQLIKPQWQTITQSIPKNRIAVILGSSNAGIESGENAIEAFEKNATLPENYRYQQQEYGNPAQFMAWLLEAQGPAYIISTACSSSAKAFISGARLLQQNLCDVVLVGGADVLSQLTAGGFLALDAIDGGRCQPFSAQRKGIHLGEASALFIMTRQPSELCLKGWGEASDAHHMAAPHPEGLGAESCMRKALTRAELSPSDIDYLNLHGTATLQNDAMEAIAVDKIFKYSKTQMSSTKPLTGHTLGAAGAIEALFCCLTLMQNKSSECDEASRLPIHWMSGKTDDSLPQMNFVTADSNTTQSLNVAMTNSFGFGGSNACLIFTKEK</sequence>
<dbReference type="Gene3D" id="3.40.47.10">
    <property type="match status" value="1"/>
</dbReference>
<name>A0A4R6Y5M0_9BURK</name>
<dbReference type="RefSeq" id="WP_133620837.1">
    <property type="nucleotide sequence ID" value="NZ_SNZE01000017.1"/>
</dbReference>
<evidence type="ECO:0000313" key="5">
    <source>
        <dbReference type="EMBL" id="TDR30738.1"/>
    </source>
</evidence>
<dbReference type="Pfam" id="PF02801">
    <property type="entry name" value="Ketoacyl-synt_C"/>
    <property type="match status" value="1"/>
</dbReference>
<dbReference type="GO" id="GO:0005829">
    <property type="term" value="C:cytosol"/>
    <property type="evidence" value="ECO:0007669"/>
    <property type="project" value="TreeGrafter"/>
</dbReference>
<dbReference type="AlphaFoldDB" id="A0A4R6Y5M0"/>
<keyword evidence="2 3" id="KW-0808">Transferase</keyword>
<accession>A0A4R6Y5M0</accession>
<dbReference type="OrthoDB" id="9808669at2"/>
<comment type="caution">
    <text evidence="5">The sequence shown here is derived from an EMBL/GenBank/DDBJ whole genome shotgun (WGS) entry which is preliminary data.</text>
</comment>
<dbReference type="PROSITE" id="PS00606">
    <property type="entry name" value="KS3_1"/>
    <property type="match status" value="1"/>
</dbReference>
<dbReference type="GO" id="GO:0004315">
    <property type="term" value="F:3-oxoacyl-[acyl-carrier-protein] synthase activity"/>
    <property type="evidence" value="ECO:0007669"/>
    <property type="project" value="InterPro"/>
</dbReference>
<protein>
    <submittedName>
        <fullName evidence="5">3-oxoacyl-[acyl-carrier-protein] synthase-1</fullName>
    </submittedName>
</protein>
<dbReference type="CDD" id="cd00834">
    <property type="entry name" value="KAS_I_II"/>
    <property type="match status" value="1"/>
</dbReference>
<dbReference type="PROSITE" id="PS52004">
    <property type="entry name" value="KS3_2"/>
    <property type="match status" value="1"/>
</dbReference>
<dbReference type="InterPro" id="IPR020841">
    <property type="entry name" value="PKS_Beta-ketoAc_synthase_dom"/>
</dbReference>
<comment type="similarity">
    <text evidence="1 3">Belongs to the thiolase-like superfamily. Beta-ketoacyl-ACP synthases family.</text>
</comment>
<dbReference type="InterPro" id="IPR018201">
    <property type="entry name" value="Ketoacyl_synth_AS"/>
</dbReference>
<dbReference type="InterPro" id="IPR000794">
    <property type="entry name" value="Beta-ketoacyl_synthase"/>
</dbReference>